<dbReference type="GO" id="GO:0004088">
    <property type="term" value="F:carbamoyl-phosphate synthase (glutamine-hydrolyzing) activity"/>
    <property type="evidence" value="ECO:0007669"/>
    <property type="project" value="UniProtKB-EC"/>
</dbReference>
<organism evidence="18 19">
    <name type="scientific">Tenuifilum thalassicum</name>
    <dbReference type="NCBI Taxonomy" id="2590900"/>
    <lineage>
        <taxon>Bacteria</taxon>
        <taxon>Pseudomonadati</taxon>
        <taxon>Bacteroidota</taxon>
        <taxon>Bacteroidia</taxon>
        <taxon>Bacteroidales</taxon>
        <taxon>Tenuifilaceae</taxon>
        <taxon>Tenuifilum</taxon>
    </lineage>
</organism>
<dbReference type="InterPro" id="IPR011607">
    <property type="entry name" value="MGS-like_dom"/>
</dbReference>
<dbReference type="Gene3D" id="3.40.50.1380">
    <property type="entry name" value="Methylglyoxal synthase-like domain"/>
    <property type="match status" value="1"/>
</dbReference>
<dbReference type="GO" id="GO:0005524">
    <property type="term" value="F:ATP binding"/>
    <property type="evidence" value="ECO:0007669"/>
    <property type="project" value="UniProtKB-UniRule"/>
</dbReference>
<gene>
    <name evidence="18" type="primary">carB</name>
    <name evidence="18" type="ORF">FHG85_02335</name>
</gene>
<dbReference type="PANTHER" id="PTHR11405:SF53">
    <property type="entry name" value="CARBAMOYL-PHOSPHATE SYNTHASE [AMMONIA], MITOCHONDRIAL"/>
    <property type="match status" value="1"/>
</dbReference>
<keyword evidence="9 15" id="KW-0547">Nucleotide-binding</keyword>
<dbReference type="InterPro" id="IPR036914">
    <property type="entry name" value="MGS-like_dom_sf"/>
</dbReference>
<dbReference type="InterPro" id="IPR016185">
    <property type="entry name" value="PreATP-grasp_dom_sf"/>
</dbReference>
<dbReference type="Pfam" id="PF25596">
    <property type="entry name" value="CPSase_L_D1"/>
    <property type="match status" value="2"/>
</dbReference>
<dbReference type="EC" id="6.3.5.5" evidence="18"/>
<evidence type="ECO:0000256" key="8">
    <source>
        <dbReference type="ARBA" id="ARBA00022737"/>
    </source>
</evidence>
<dbReference type="SUPFAM" id="SSF56059">
    <property type="entry name" value="Glutathione synthetase ATP-binding domain-like"/>
    <property type="match status" value="2"/>
</dbReference>
<comment type="similarity">
    <text evidence="3">Belongs to the CarB family.</text>
</comment>
<evidence type="ECO:0000256" key="14">
    <source>
        <dbReference type="ARBA" id="ARBA00047359"/>
    </source>
</evidence>
<evidence type="ECO:0000256" key="1">
    <source>
        <dbReference type="ARBA" id="ARBA00001936"/>
    </source>
</evidence>
<comment type="pathway">
    <text evidence="2">Amino-acid biosynthesis; L-arginine biosynthesis.</text>
</comment>
<evidence type="ECO:0000256" key="10">
    <source>
        <dbReference type="ARBA" id="ARBA00022840"/>
    </source>
</evidence>
<dbReference type="PANTHER" id="PTHR11405">
    <property type="entry name" value="CARBAMOYLTRANSFERASE FAMILY MEMBER"/>
    <property type="match status" value="1"/>
</dbReference>
<dbReference type="NCBIfam" id="TIGR01369">
    <property type="entry name" value="CPSaseII_lrg"/>
    <property type="match status" value="1"/>
</dbReference>
<dbReference type="InterPro" id="IPR036897">
    <property type="entry name" value="CarbamoylP_synth_lsu_oligo_sf"/>
</dbReference>
<evidence type="ECO:0000256" key="2">
    <source>
        <dbReference type="ARBA" id="ARBA00004730"/>
    </source>
</evidence>
<evidence type="ECO:0000259" key="17">
    <source>
        <dbReference type="PROSITE" id="PS51855"/>
    </source>
</evidence>
<dbReference type="SMART" id="SM01096">
    <property type="entry name" value="CPSase_L_D3"/>
    <property type="match status" value="1"/>
</dbReference>
<keyword evidence="7" id="KW-0479">Metal-binding</keyword>
<dbReference type="Gene3D" id="3.40.50.20">
    <property type="match status" value="2"/>
</dbReference>
<sequence>MPLVNNKYKKVLVLGSGALKIGEAGEFDYSGSQALKALKEEGVESVLVNPNIATVQTSSDVADNIYLEPVLPNTVKQIIERERPDGIFLAFGGQTALNCGVELYKMGVFQKFNVEVLGTPVETIIKTEDRELFVEELKKINVCTPRSIAVESIADTLVAAEQIGFPVIVRAAFTLGGLGSGFCSSADELKNMASNAFSYTSQILIEESLKGWKEVEYEVVRDRYDNCITVCNMENFDPLGIHTGESIVVAPSQTLSNGEYHKLRELSIKIVRHLGIVGECNVQFALDPNSEDYRVIEVNARLSRSSALASKATGYPLAFVAAKLGLGYGLFELKNSVTHKTTAFFEPALDYVVVKIPRWDLAKFKGVSRNIGSAMKSVGEVMAIGRSFEEAIQKGLRMIGQGMHGLVANRGADSTNLTEILRNPTDQRISAIARAFEMGWSADAIHEITRIDRWFLDKLQGIVETSKQLGAYSSVEELPRELLIDAKRKGFSDFQLARIIYKPNSDMIEVYQKKVREHRLANRVIPCVKQIDTLAAEFPSETAYLYLTYHGEQNDVEVKPKPKILVLGSGAYRIGSSVEFDWCTVSAVKELRRLGFEAIIVNYNPETVSTDYDECDKLYFDELTFERVMDIVEVERPLGVVVSVGGQIPNNLAGRLHDAGVRVLGTSPISIDKAEDRKKFSDLLDKLRIEQPQWQELTTMEQVRIFVKQVGYPVLIRPSYVLSGSAMNVVSNDEDLEEYLNQAVEVSKNHPVVISEFIEGAKEIEYDAVANQGKVFVDAISEHIEFAGVHSGDATLVFPPQRLYLETIRKIRKVAADLANELNITGPFNIQFLAKNNQIKVIECNLRASRSFPFVSKVMNYNMISAAIDFMLGVEPNVAPPSMLDLSHIGVKASQFSFGRLTLADPVLGVEMASTGEVGCLGQNLQEALLKAMLSVGFRIPQKAVLVSSGPLRSKLSLIEPIARLVERGLTVYATKGTASFLNDHGVKVVAVTWPDEVNDLPNSLNLIQNKQVDLVINIPKNLSRGELDNDYTIRRAAIDHDIPLITNARLAAAFIDAFVNLDADKLLTCSYGELVEGR</sequence>
<evidence type="ECO:0000313" key="19">
    <source>
        <dbReference type="Proteomes" id="UP000500961"/>
    </source>
</evidence>
<dbReference type="Gene3D" id="1.10.1030.10">
    <property type="entry name" value="Carbamoyl-phosphate synthetase, large subunit oligomerisation domain"/>
    <property type="match status" value="1"/>
</dbReference>
<dbReference type="SUPFAM" id="SSF52335">
    <property type="entry name" value="Methylglyoxal synthase-like"/>
    <property type="match status" value="1"/>
</dbReference>
<keyword evidence="12" id="KW-0665">Pyrimidine biosynthesis</keyword>
<feature type="domain" description="MGS-like" evidence="17">
    <location>
        <begin position="938"/>
        <end position="1079"/>
    </location>
</feature>
<dbReference type="FunFam" id="3.30.470.20:FF:000051">
    <property type="entry name" value="Carbamoyl phosphate synthetase II"/>
    <property type="match status" value="1"/>
</dbReference>
<dbReference type="Gene3D" id="3.30.1490.20">
    <property type="entry name" value="ATP-grasp fold, A domain"/>
    <property type="match status" value="1"/>
</dbReference>
<evidence type="ECO:0000256" key="6">
    <source>
        <dbReference type="ARBA" id="ARBA00022605"/>
    </source>
</evidence>
<accession>A0A7D3XDJ5</accession>
<dbReference type="InterPro" id="IPR013815">
    <property type="entry name" value="ATP_grasp_subdomain_1"/>
</dbReference>
<dbReference type="InterPro" id="IPR005480">
    <property type="entry name" value="CPSase_lsu_oligo"/>
</dbReference>
<evidence type="ECO:0000259" key="16">
    <source>
        <dbReference type="PROSITE" id="PS50975"/>
    </source>
</evidence>
<keyword evidence="6" id="KW-0028">Amino-acid biosynthesis</keyword>
<evidence type="ECO:0000256" key="3">
    <source>
        <dbReference type="ARBA" id="ARBA00009799"/>
    </source>
</evidence>
<evidence type="ECO:0000256" key="11">
    <source>
        <dbReference type="ARBA" id="ARBA00022842"/>
    </source>
</evidence>
<dbReference type="Pfam" id="PF02787">
    <property type="entry name" value="CPSase_L_D3"/>
    <property type="match status" value="1"/>
</dbReference>
<dbReference type="Pfam" id="PF02786">
    <property type="entry name" value="CPSase_L_D2"/>
    <property type="match status" value="2"/>
</dbReference>
<evidence type="ECO:0000256" key="12">
    <source>
        <dbReference type="ARBA" id="ARBA00022975"/>
    </source>
</evidence>
<dbReference type="GO" id="GO:0006541">
    <property type="term" value="P:glutamine metabolic process"/>
    <property type="evidence" value="ECO:0007669"/>
    <property type="project" value="TreeGrafter"/>
</dbReference>
<evidence type="ECO:0000256" key="7">
    <source>
        <dbReference type="ARBA" id="ARBA00022723"/>
    </source>
</evidence>
<name>A0A7D3XDJ5_9BACT</name>
<evidence type="ECO:0000256" key="15">
    <source>
        <dbReference type="PROSITE-ProRule" id="PRU00409"/>
    </source>
</evidence>
<comment type="cofactor">
    <cofactor evidence="1">
        <name>Mn(2+)</name>
        <dbReference type="ChEBI" id="CHEBI:29035"/>
    </cofactor>
</comment>
<keyword evidence="10 15" id="KW-0067">ATP-binding</keyword>
<dbReference type="InterPro" id="IPR006275">
    <property type="entry name" value="CPSase_lsu"/>
</dbReference>
<keyword evidence="13" id="KW-0464">Manganese</keyword>
<dbReference type="RefSeq" id="WP_173072664.1">
    <property type="nucleotide sequence ID" value="NZ_CP041345.1"/>
</dbReference>
<dbReference type="FunFam" id="3.30.470.20:FF:000001">
    <property type="entry name" value="Carbamoyl-phosphate synthase large chain"/>
    <property type="match status" value="1"/>
</dbReference>
<dbReference type="GO" id="GO:0006526">
    <property type="term" value="P:L-arginine biosynthetic process"/>
    <property type="evidence" value="ECO:0007669"/>
    <property type="project" value="UniProtKB-KW"/>
</dbReference>
<keyword evidence="5 18" id="KW-0436">Ligase</keyword>
<feature type="domain" description="ATP-grasp" evidence="16">
    <location>
        <begin position="134"/>
        <end position="326"/>
    </location>
</feature>
<dbReference type="InterPro" id="IPR005479">
    <property type="entry name" value="CPAse_ATP-bd"/>
</dbReference>
<dbReference type="GO" id="GO:0004087">
    <property type="term" value="F:carbamoyl-phosphate synthase (ammonia) activity"/>
    <property type="evidence" value="ECO:0007669"/>
    <property type="project" value="UniProtKB-EC"/>
</dbReference>
<dbReference type="PROSITE" id="PS00866">
    <property type="entry name" value="CPSASE_1"/>
    <property type="match status" value="2"/>
</dbReference>
<protein>
    <submittedName>
        <fullName evidence="18">Carbamoyl-phosphate synthase (Glutamine-hydrolyzing) large subunit</fullName>
        <ecNumber evidence="18">6.3.5.5</ecNumber>
    </submittedName>
</protein>
<dbReference type="Pfam" id="PF02142">
    <property type="entry name" value="MGS"/>
    <property type="match status" value="1"/>
</dbReference>
<keyword evidence="19" id="KW-1185">Reference proteome</keyword>
<dbReference type="InterPro" id="IPR005483">
    <property type="entry name" value="CPSase_dom"/>
</dbReference>
<dbReference type="PRINTS" id="PR00098">
    <property type="entry name" value="CPSASE"/>
</dbReference>
<dbReference type="PROSITE" id="PS00867">
    <property type="entry name" value="CPSASE_2"/>
    <property type="match status" value="2"/>
</dbReference>
<dbReference type="PROSITE" id="PS51855">
    <property type="entry name" value="MGS"/>
    <property type="match status" value="1"/>
</dbReference>
<evidence type="ECO:0000256" key="5">
    <source>
        <dbReference type="ARBA" id="ARBA00022598"/>
    </source>
</evidence>
<dbReference type="SUPFAM" id="SSF52440">
    <property type="entry name" value="PreATP-grasp domain"/>
    <property type="match status" value="2"/>
</dbReference>
<evidence type="ECO:0000256" key="13">
    <source>
        <dbReference type="ARBA" id="ARBA00023211"/>
    </source>
</evidence>
<evidence type="ECO:0000256" key="4">
    <source>
        <dbReference type="ARBA" id="ARBA00022571"/>
    </source>
</evidence>
<dbReference type="PROSITE" id="PS50975">
    <property type="entry name" value="ATP_GRASP"/>
    <property type="match status" value="2"/>
</dbReference>
<keyword evidence="4" id="KW-0055">Arginine biosynthesis</keyword>
<proteinExistence type="inferred from homology"/>
<dbReference type="NCBIfam" id="NF009455">
    <property type="entry name" value="PRK12815.1"/>
    <property type="match status" value="1"/>
</dbReference>
<dbReference type="SMART" id="SM00851">
    <property type="entry name" value="MGS"/>
    <property type="match status" value="1"/>
</dbReference>
<dbReference type="GO" id="GO:0005737">
    <property type="term" value="C:cytoplasm"/>
    <property type="evidence" value="ECO:0007669"/>
    <property type="project" value="TreeGrafter"/>
</dbReference>
<keyword evidence="11" id="KW-0460">Magnesium</keyword>
<evidence type="ECO:0000256" key="9">
    <source>
        <dbReference type="ARBA" id="ARBA00022741"/>
    </source>
</evidence>
<dbReference type="InterPro" id="IPR011761">
    <property type="entry name" value="ATP-grasp"/>
</dbReference>
<dbReference type="FunFam" id="1.10.1030.10:FF:000002">
    <property type="entry name" value="Carbamoyl-phosphate synthase large chain"/>
    <property type="match status" value="1"/>
</dbReference>
<dbReference type="InterPro" id="IPR058047">
    <property type="entry name" value="CPSase_preATP-grasp"/>
</dbReference>
<dbReference type="NCBIfam" id="NF003671">
    <property type="entry name" value="PRK05294.1"/>
    <property type="match status" value="1"/>
</dbReference>
<dbReference type="Proteomes" id="UP000500961">
    <property type="component" value="Chromosome"/>
</dbReference>
<keyword evidence="8" id="KW-0677">Repeat</keyword>
<comment type="catalytic activity">
    <reaction evidence="14">
        <text>hydrogencarbonate + NH4(+) + 2 ATP = carbamoyl phosphate + 2 ADP + phosphate + 2 H(+)</text>
        <dbReference type="Rhea" id="RHEA:18029"/>
        <dbReference type="ChEBI" id="CHEBI:15378"/>
        <dbReference type="ChEBI" id="CHEBI:17544"/>
        <dbReference type="ChEBI" id="CHEBI:28938"/>
        <dbReference type="ChEBI" id="CHEBI:30616"/>
        <dbReference type="ChEBI" id="CHEBI:43474"/>
        <dbReference type="ChEBI" id="CHEBI:58228"/>
        <dbReference type="ChEBI" id="CHEBI:456216"/>
        <dbReference type="EC" id="6.3.4.16"/>
    </reaction>
</comment>
<dbReference type="FunFam" id="3.40.50.20:FF:000001">
    <property type="entry name" value="Carbamoyl-phosphate synthase large chain"/>
    <property type="match status" value="1"/>
</dbReference>
<dbReference type="SUPFAM" id="SSF48108">
    <property type="entry name" value="Carbamoyl phosphate synthetase, large subunit connection domain"/>
    <property type="match status" value="1"/>
</dbReference>
<evidence type="ECO:0000313" key="18">
    <source>
        <dbReference type="EMBL" id="QKG79147.1"/>
    </source>
</evidence>
<dbReference type="FunFam" id="3.40.50.20:FF:000002">
    <property type="entry name" value="Carbamoyl-phosphate synthase large chain"/>
    <property type="match status" value="1"/>
</dbReference>
<dbReference type="Gene3D" id="3.30.470.20">
    <property type="entry name" value="ATP-grasp fold, B domain"/>
    <property type="match status" value="2"/>
</dbReference>
<reference evidence="18 19" key="1">
    <citation type="submission" date="2019-07" db="EMBL/GenBank/DDBJ databases">
        <title>Thalassofilum flectens gen. nov., sp. nov., a novel moderate thermophilic anaerobe from a shallow sea hot spring in Kunashir Island (Russia), representing a new family in the order Bacteroidales, and proposal of Thalassofilacea fam. nov.</title>
        <authorList>
            <person name="Kochetkova T.V."/>
            <person name="Podosokorskaya O.A."/>
            <person name="Novikov A."/>
            <person name="Elcheninov A.G."/>
            <person name="Toshchakov S.V."/>
            <person name="Kublanov I.V."/>
        </authorList>
    </citation>
    <scope>NUCLEOTIDE SEQUENCE [LARGE SCALE GENOMIC DNA]</scope>
    <source>
        <strain evidence="18 19">38-H</strain>
    </source>
</reference>
<dbReference type="KEGG" id="ttz:FHG85_02335"/>
<dbReference type="AlphaFoldDB" id="A0A7D3XDJ5"/>
<dbReference type="EMBL" id="CP041345">
    <property type="protein sequence ID" value="QKG79147.1"/>
    <property type="molecule type" value="Genomic_DNA"/>
</dbReference>
<feature type="domain" description="ATP-grasp" evidence="16">
    <location>
        <begin position="681"/>
        <end position="872"/>
    </location>
</feature>
<dbReference type="CDD" id="cd01423">
    <property type="entry name" value="MGS_CPS_I_III"/>
    <property type="match status" value="1"/>
</dbReference>
<dbReference type="GO" id="GO:0046872">
    <property type="term" value="F:metal ion binding"/>
    <property type="evidence" value="ECO:0007669"/>
    <property type="project" value="UniProtKB-KW"/>
</dbReference>
<dbReference type="GO" id="GO:0006221">
    <property type="term" value="P:pyrimidine nucleotide biosynthetic process"/>
    <property type="evidence" value="ECO:0007669"/>
    <property type="project" value="UniProtKB-KW"/>
</dbReference>
<dbReference type="FunFam" id="3.30.1490.20:FF:000001">
    <property type="entry name" value="Carbamoyl-phosphate synthase large chain"/>
    <property type="match status" value="1"/>
</dbReference>